<name>A0ABT3T429_9GAMM</name>
<keyword evidence="3" id="KW-0808">Transferase</keyword>
<dbReference type="InterPro" id="IPR038063">
    <property type="entry name" value="Transpep_catalytic_dom"/>
</dbReference>
<sequence>MVFLHTSQILPFWRKALLNRRLTLTLGFLLAVALPLQGATGSTNDIWLFVNTNELNLAIMQGDNEVLIFENIAIGSNGPALRRSRGDKTTPLGEFTITEIRRSKRFELFMAFNYPNLEHTERAFDEDRIGPDIYRVLRRELDQGNPPSQATILGGQLGIHGLGEGSVKIHQSVNWTDGCIALTNEQVAELASWIDVGTRVVVR</sequence>
<dbReference type="Gene3D" id="2.40.440.10">
    <property type="entry name" value="L,D-transpeptidase catalytic domain-like"/>
    <property type="match status" value="1"/>
</dbReference>
<feature type="active site" description="Proton donor/acceptor" evidence="7">
    <location>
        <position position="160"/>
    </location>
</feature>
<proteinExistence type="inferred from homology"/>
<dbReference type="EMBL" id="SHNO01000001">
    <property type="protein sequence ID" value="MCX2977037.1"/>
    <property type="molecule type" value="Genomic_DNA"/>
</dbReference>
<accession>A0ABT3T429</accession>
<dbReference type="PANTHER" id="PTHR36699">
    <property type="entry name" value="LD-TRANSPEPTIDASE"/>
    <property type="match status" value="1"/>
</dbReference>
<evidence type="ECO:0000313" key="9">
    <source>
        <dbReference type="EMBL" id="MCX2977037.1"/>
    </source>
</evidence>
<evidence type="ECO:0000256" key="3">
    <source>
        <dbReference type="ARBA" id="ARBA00022679"/>
    </source>
</evidence>
<evidence type="ECO:0000313" key="10">
    <source>
        <dbReference type="Proteomes" id="UP001143304"/>
    </source>
</evidence>
<feature type="domain" description="L,D-TPase catalytic" evidence="8">
    <location>
        <begin position="46"/>
        <end position="203"/>
    </location>
</feature>
<protein>
    <submittedName>
        <fullName evidence="9">Murein L,D-transpeptidase</fullName>
    </submittedName>
</protein>
<keyword evidence="5 7" id="KW-0573">Peptidoglycan synthesis</keyword>
<dbReference type="SUPFAM" id="SSF141523">
    <property type="entry name" value="L,D-transpeptidase catalytic domain-like"/>
    <property type="match status" value="1"/>
</dbReference>
<evidence type="ECO:0000256" key="1">
    <source>
        <dbReference type="ARBA" id="ARBA00004752"/>
    </source>
</evidence>
<keyword evidence="4 7" id="KW-0133">Cell shape</keyword>
<evidence type="ECO:0000256" key="2">
    <source>
        <dbReference type="ARBA" id="ARBA00005992"/>
    </source>
</evidence>
<keyword evidence="6 7" id="KW-0961">Cell wall biogenesis/degradation</keyword>
<keyword evidence="10" id="KW-1185">Reference proteome</keyword>
<dbReference type="Pfam" id="PF03734">
    <property type="entry name" value="YkuD"/>
    <property type="match status" value="1"/>
</dbReference>
<dbReference type="InterPro" id="IPR005490">
    <property type="entry name" value="LD_TPept_cat_dom"/>
</dbReference>
<feature type="active site" description="Nucleophile" evidence="7">
    <location>
        <position position="179"/>
    </location>
</feature>
<organism evidence="9 10">
    <name type="scientific">Candidatus Marimicrobium litorale</name>
    <dbReference type="NCBI Taxonomy" id="2518991"/>
    <lineage>
        <taxon>Bacteria</taxon>
        <taxon>Pseudomonadati</taxon>
        <taxon>Pseudomonadota</taxon>
        <taxon>Gammaproteobacteria</taxon>
        <taxon>Cellvibrionales</taxon>
        <taxon>Halieaceae</taxon>
        <taxon>Marimicrobium</taxon>
    </lineage>
</organism>
<evidence type="ECO:0000256" key="4">
    <source>
        <dbReference type="ARBA" id="ARBA00022960"/>
    </source>
</evidence>
<evidence type="ECO:0000256" key="7">
    <source>
        <dbReference type="PROSITE-ProRule" id="PRU01373"/>
    </source>
</evidence>
<evidence type="ECO:0000259" key="8">
    <source>
        <dbReference type="PROSITE" id="PS52029"/>
    </source>
</evidence>
<evidence type="ECO:0000256" key="6">
    <source>
        <dbReference type="ARBA" id="ARBA00023316"/>
    </source>
</evidence>
<gene>
    <name evidence="9" type="ORF">EYC82_06685</name>
</gene>
<dbReference type="Proteomes" id="UP001143304">
    <property type="component" value="Unassembled WGS sequence"/>
</dbReference>
<dbReference type="CDD" id="cd16913">
    <property type="entry name" value="YkuD_like"/>
    <property type="match status" value="1"/>
</dbReference>
<dbReference type="PROSITE" id="PS52029">
    <property type="entry name" value="LD_TPASE"/>
    <property type="match status" value="1"/>
</dbReference>
<comment type="caution">
    <text evidence="9">The sequence shown here is derived from an EMBL/GenBank/DDBJ whole genome shotgun (WGS) entry which is preliminary data.</text>
</comment>
<reference evidence="9" key="1">
    <citation type="submission" date="2019-02" db="EMBL/GenBank/DDBJ databases">
        <authorList>
            <person name="Li S.-H."/>
        </authorList>
    </citation>
    <scope>NUCLEOTIDE SEQUENCE</scope>
    <source>
        <strain evidence="9">IMCC11814</strain>
    </source>
</reference>
<dbReference type="PANTHER" id="PTHR36699:SF1">
    <property type="entry name" value="L,D-TRANSPEPTIDASE YAFK-RELATED"/>
    <property type="match status" value="1"/>
</dbReference>
<comment type="pathway">
    <text evidence="1 7">Cell wall biogenesis; peptidoglycan biosynthesis.</text>
</comment>
<evidence type="ECO:0000256" key="5">
    <source>
        <dbReference type="ARBA" id="ARBA00022984"/>
    </source>
</evidence>
<comment type="similarity">
    <text evidence="2">Belongs to the YkuD family.</text>
</comment>